<evidence type="ECO:0008006" key="4">
    <source>
        <dbReference type="Google" id="ProtNLM"/>
    </source>
</evidence>
<dbReference type="AlphaFoldDB" id="A0A9X4P8R8"/>
<accession>A0A9X4P8R8</accession>
<name>A0A9X4P8R8_9LACT</name>
<comment type="caution">
    <text evidence="2">The sequence shown here is derived from an EMBL/GenBank/DDBJ whole genome shotgun (WGS) entry which is preliminary data.</text>
</comment>
<evidence type="ECO:0000313" key="2">
    <source>
        <dbReference type="EMBL" id="MDG6194353.1"/>
    </source>
</evidence>
<gene>
    <name evidence="2" type="ORF">NF708_10195</name>
</gene>
<evidence type="ECO:0000313" key="3">
    <source>
        <dbReference type="Proteomes" id="UP001153203"/>
    </source>
</evidence>
<sequence length="239" mass="25818">MADTPLGKMIIEMGLDDANFSKGITGVNKQLSALKNDLKASQTSFSTFGKGMNGMKNPMDVLTKSIETQKRQLGLLKDSYQNSFVDGKATASTQNYANQISRANAQLVQYQAQLKAAAVEQYKQTSMLPKISSGFGKVSSGLDSVAYKTAPASIAITAAFAKGIQSAANFNGQMTEIQALLADDTSPKQLAKNMDILSSKSKEWARQYGIDTSSINEGIEEMIKNDMTLIRLLGLCLLY</sequence>
<protein>
    <recommendedName>
        <fullName evidence="4">Phage tail tape measure protein</fullName>
    </recommendedName>
</protein>
<proteinExistence type="predicted"/>
<dbReference type="Proteomes" id="UP001153203">
    <property type="component" value="Unassembled WGS sequence"/>
</dbReference>
<dbReference type="RefSeq" id="WP_279364553.1">
    <property type="nucleotide sequence ID" value="NZ_JAMWGC010000009.1"/>
</dbReference>
<feature type="coiled-coil region" evidence="1">
    <location>
        <begin position="93"/>
        <end position="120"/>
    </location>
</feature>
<dbReference type="EMBL" id="JAMWGI010000008">
    <property type="protein sequence ID" value="MDG6194353.1"/>
    <property type="molecule type" value="Genomic_DNA"/>
</dbReference>
<reference evidence="2" key="1">
    <citation type="submission" date="2022-06" db="EMBL/GenBank/DDBJ databases">
        <title>Lactococcus from bovine mastitis in China.</title>
        <authorList>
            <person name="Lin Y."/>
            <person name="Han B."/>
        </authorList>
    </citation>
    <scope>NUCLEOTIDE SEQUENCE</scope>
    <source>
        <strain evidence="2">Hebei-B-39</strain>
    </source>
</reference>
<evidence type="ECO:0000256" key="1">
    <source>
        <dbReference type="SAM" id="Coils"/>
    </source>
</evidence>
<keyword evidence="1" id="KW-0175">Coiled coil</keyword>
<organism evidence="2 3">
    <name type="scientific">Lactococcus formosensis</name>
    <dbReference type="NCBI Taxonomy" id="1281486"/>
    <lineage>
        <taxon>Bacteria</taxon>
        <taxon>Bacillati</taxon>
        <taxon>Bacillota</taxon>
        <taxon>Bacilli</taxon>
        <taxon>Lactobacillales</taxon>
        <taxon>Streptococcaceae</taxon>
        <taxon>Lactococcus</taxon>
    </lineage>
</organism>